<name>A0A371H203_MUCPR</name>
<comment type="caution">
    <text evidence="2">The sequence shown here is derived from an EMBL/GenBank/DDBJ whole genome shotgun (WGS) entry which is preliminary data.</text>
</comment>
<dbReference type="InterPro" id="IPR057670">
    <property type="entry name" value="SH3_retrovirus"/>
</dbReference>
<feature type="domain" description="Retroviral polymerase SH3-like" evidence="1">
    <location>
        <begin position="98"/>
        <end position="141"/>
    </location>
</feature>
<proteinExistence type="predicted"/>
<evidence type="ECO:0000313" key="2">
    <source>
        <dbReference type="EMBL" id="RDX96827.1"/>
    </source>
</evidence>
<sequence>MYETVENNKSRLKNFYSVGSAGRSQLGSSSSFCLLSRRKKETLVMVPKQWVLTSHDGRSVYVLRPQAKEKRMSYLRKSDHGGQFEIENFQQFCVEHEIHHDNLDMFDPKSDKGTLIGYLIVSKAYKVDNSRTLKVEESIHISKELQIIGLKDWNTSIQGKLI</sequence>
<dbReference type="AlphaFoldDB" id="A0A371H203"/>
<reference evidence="2" key="1">
    <citation type="submission" date="2018-05" db="EMBL/GenBank/DDBJ databases">
        <title>Draft genome of Mucuna pruriens seed.</title>
        <authorList>
            <person name="Nnadi N.E."/>
            <person name="Vos R."/>
            <person name="Hasami M.H."/>
            <person name="Devisetty U.K."/>
            <person name="Aguiy J.C."/>
        </authorList>
    </citation>
    <scope>NUCLEOTIDE SEQUENCE [LARGE SCALE GENOMIC DNA]</scope>
    <source>
        <strain evidence="2">JCA_2017</strain>
    </source>
</reference>
<evidence type="ECO:0000313" key="3">
    <source>
        <dbReference type="Proteomes" id="UP000257109"/>
    </source>
</evidence>
<evidence type="ECO:0000259" key="1">
    <source>
        <dbReference type="Pfam" id="PF25597"/>
    </source>
</evidence>
<feature type="non-terminal residue" evidence="2">
    <location>
        <position position="1"/>
    </location>
</feature>
<protein>
    <recommendedName>
        <fullName evidence="1">Retroviral polymerase SH3-like domain-containing protein</fullName>
    </recommendedName>
</protein>
<accession>A0A371H203</accession>
<dbReference type="Proteomes" id="UP000257109">
    <property type="component" value="Unassembled WGS sequence"/>
</dbReference>
<organism evidence="2 3">
    <name type="scientific">Mucuna pruriens</name>
    <name type="common">Velvet bean</name>
    <name type="synonym">Dolichos pruriens</name>
    <dbReference type="NCBI Taxonomy" id="157652"/>
    <lineage>
        <taxon>Eukaryota</taxon>
        <taxon>Viridiplantae</taxon>
        <taxon>Streptophyta</taxon>
        <taxon>Embryophyta</taxon>
        <taxon>Tracheophyta</taxon>
        <taxon>Spermatophyta</taxon>
        <taxon>Magnoliopsida</taxon>
        <taxon>eudicotyledons</taxon>
        <taxon>Gunneridae</taxon>
        <taxon>Pentapetalae</taxon>
        <taxon>rosids</taxon>
        <taxon>fabids</taxon>
        <taxon>Fabales</taxon>
        <taxon>Fabaceae</taxon>
        <taxon>Papilionoideae</taxon>
        <taxon>50 kb inversion clade</taxon>
        <taxon>NPAAA clade</taxon>
        <taxon>indigoferoid/millettioid clade</taxon>
        <taxon>Phaseoleae</taxon>
        <taxon>Mucuna</taxon>
    </lineage>
</organism>
<dbReference type="Pfam" id="PF25597">
    <property type="entry name" value="SH3_retrovirus"/>
    <property type="match status" value="1"/>
</dbReference>
<keyword evidence="3" id="KW-1185">Reference proteome</keyword>
<dbReference type="EMBL" id="QJKJ01003807">
    <property type="protein sequence ID" value="RDX96827.1"/>
    <property type="molecule type" value="Genomic_DNA"/>
</dbReference>
<dbReference type="OrthoDB" id="1751476at2759"/>
<gene>
    <name evidence="2" type="ORF">CR513_20473</name>
</gene>